<reference evidence="1 2" key="1">
    <citation type="submission" date="2024-01" db="EMBL/GenBank/DDBJ databases">
        <title>The genomes of 5 underutilized Papilionoideae crops provide insights into root nodulation and disease resistance.</title>
        <authorList>
            <person name="Yuan L."/>
        </authorList>
    </citation>
    <scope>NUCLEOTIDE SEQUENCE [LARGE SCALE GENOMIC DNA]</scope>
    <source>
        <strain evidence="1">LY-2023</strain>
        <tissue evidence="1">Leaf</tissue>
    </source>
</reference>
<name>A0AAN9PE20_CLITE</name>
<dbReference type="AlphaFoldDB" id="A0AAN9PE20"/>
<proteinExistence type="predicted"/>
<evidence type="ECO:0000313" key="2">
    <source>
        <dbReference type="Proteomes" id="UP001359559"/>
    </source>
</evidence>
<sequence length="107" mass="11793">MLIFTRVSWKPPLQGVIAFNIDDLIHDELASKLWGLGVIAINIDGHLGISNNIHAELQAIKLGLEVLNLEPPLPPCSFPESAEATMDIPGHIVQYLKKAFDVLQDRS</sequence>
<gene>
    <name evidence="1" type="ORF">RJT34_18214</name>
</gene>
<evidence type="ECO:0000313" key="1">
    <source>
        <dbReference type="EMBL" id="KAK7295308.1"/>
    </source>
</evidence>
<comment type="caution">
    <text evidence="1">The sequence shown here is derived from an EMBL/GenBank/DDBJ whole genome shotgun (WGS) entry which is preliminary data.</text>
</comment>
<protein>
    <submittedName>
        <fullName evidence="1">Uncharacterized protein</fullName>
    </submittedName>
</protein>
<organism evidence="1 2">
    <name type="scientific">Clitoria ternatea</name>
    <name type="common">Butterfly pea</name>
    <dbReference type="NCBI Taxonomy" id="43366"/>
    <lineage>
        <taxon>Eukaryota</taxon>
        <taxon>Viridiplantae</taxon>
        <taxon>Streptophyta</taxon>
        <taxon>Embryophyta</taxon>
        <taxon>Tracheophyta</taxon>
        <taxon>Spermatophyta</taxon>
        <taxon>Magnoliopsida</taxon>
        <taxon>eudicotyledons</taxon>
        <taxon>Gunneridae</taxon>
        <taxon>Pentapetalae</taxon>
        <taxon>rosids</taxon>
        <taxon>fabids</taxon>
        <taxon>Fabales</taxon>
        <taxon>Fabaceae</taxon>
        <taxon>Papilionoideae</taxon>
        <taxon>50 kb inversion clade</taxon>
        <taxon>NPAAA clade</taxon>
        <taxon>indigoferoid/millettioid clade</taxon>
        <taxon>Phaseoleae</taxon>
        <taxon>Clitoria</taxon>
    </lineage>
</organism>
<accession>A0AAN9PE20</accession>
<dbReference type="EMBL" id="JAYKXN010000004">
    <property type="protein sequence ID" value="KAK7295308.1"/>
    <property type="molecule type" value="Genomic_DNA"/>
</dbReference>
<dbReference type="Proteomes" id="UP001359559">
    <property type="component" value="Unassembled WGS sequence"/>
</dbReference>
<keyword evidence="2" id="KW-1185">Reference proteome</keyword>